<reference evidence="1 2" key="1">
    <citation type="submission" date="2014-02" db="EMBL/GenBank/DDBJ databases">
        <title>Draft genome sequence of Lysinibacillus massiliensis CCUG 49529.</title>
        <authorList>
            <person name="Zhang F."/>
            <person name="Wang G."/>
            <person name="Zhang L."/>
        </authorList>
    </citation>
    <scope>NUCLEOTIDE SEQUENCE [LARGE SCALE GENOMIC DNA]</scope>
    <source>
        <strain evidence="1 2">CCUG 49529</strain>
    </source>
</reference>
<organism evidence="1 2">
    <name type="scientific">Ureibacillus massiliensis 4400831 = CIP 108448 = CCUG 49529</name>
    <dbReference type="NCBI Taxonomy" id="1211035"/>
    <lineage>
        <taxon>Bacteria</taxon>
        <taxon>Bacillati</taxon>
        <taxon>Bacillota</taxon>
        <taxon>Bacilli</taxon>
        <taxon>Bacillales</taxon>
        <taxon>Caryophanaceae</taxon>
        <taxon>Ureibacillus</taxon>
    </lineage>
</organism>
<keyword evidence="2" id="KW-1185">Reference proteome</keyword>
<dbReference type="Proteomes" id="UP000030595">
    <property type="component" value="Unassembled WGS sequence"/>
</dbReference>
<dbReference type="RefSeq" id="WP_036170664.1">
    <property type="nucleotide sequence ID" value="NZ_AVCZ01000001.1"/>
</dbReference>
<dbReference type="AlphaFoldDB" id="A0A0A3J5F1"/>
<protein>
    <submittedName>
        <fullName evidence="1">Fe3+ hydroxamate ABC transporter substrate-binding protein</fullName>
    </submittedName>
</protein>
<comment type="caution">
    <text evidence="1">The sequence shown here is derived from an EMBL/GenBank/DDBJ whole genome shotgun (WGS) entry which is preliminary data.</text>
</comment>
<gene>
    <name evidence="1" type="ORF">CD30_00035</name>
</gene>
<name>A0A0A3J5F1_9BACL</name>
<dbReference type="eggNOG" id="ENOG5033GC0">
    <property type="taxonomic scope" value="Bacteria"/>
</dbReference>
<proteinExistence type="predicted"/>
<dbReference type="OrthoDB" id="2353934at2"/>
<evidence type="ECO:0000313" key="1">
    <source>
        <dbReference type="EMBL" id="KGR92259.1"/>
    </source>
</evidence>
<evidence type="ECO:0000313" key="2">
    <source>
        <dbReference type="Proteomes" id="UP000030595"/>
    </source>
</evidence>
<dbReference type="EMBL" id="JPVQ01000001">
    <property type="protein sequence ID" value="KGR92259.1"/>
    <property type="molecule type" value="Genomic_DNA"/>
</dbReference>
<sequence length="58" mass="6727">MSLIIPKCMKCGKEIKDDEEVLVQIRYPKRKGFTEIKAFLSLEGKFICKECSTKMNLN</sequence>
<accession>A0A0A3J5F1</accession>